<dbReference type="AlphaFoldDB" id="A0A3G8JPB0"/>
<keyword evidence="4" id="KW-1185">Reference proteome</keyword>
<organism evidence="3 4">
    <name type="scientific">Gordonia insulae</name>
    <dbReference type="NCBI Taxonomy" id="2420509"/>
    <lineage>
        <taxon>Bacteria</taxon>
        <taxon>Bacillati</taxon>
        <taxon>Actinomycetota</taxon>
        <taxon>Actinomycetes</taxon>
        <taxon>Mycobacteriales</taxon>
        <taxon>Gordoniaceae</taxon>
        <taxon>Gordonia</taxon>
    </lineage>
</organism>
<evidence type="ECO:0000313" key="4">
    <source>
        <dbReference type="Proteomes" id="UP000271469"/>
    </source>
</evidence>
<feature type="domain" description="Glucose/Sorbosone dehydrogenase" evidence="2">
    <location>
        <begin position="45"/>
        <end position="385"/>
    </location>
</feature>
<protein>
    <submittedName>
        <fullName evidence="3">Aldose sugar dehydrogenase YliI</fullName>
        <ecNumber evidence="3">1.1.5.-</ecNumber>
    </submittedName>
</protein>
<dbReference type="GO" id="GO:0016491">
    <property type="term" value="F:oxidoreductase activity"/>
    <property type="evidence" value="ECO:0007669"/>
    <property type="project" value="UniProtKB-KW"/>
</dbReference>
<sequence length="396" mass="40798">MPTRALAKRAAAVGLTVGALVAGLCTAGSANAAPPLAVSTVASGLDHPWDIVVAPDGVILTGERVGKFVAVMPGGERRTVRADLSRIFATKEAGLMGLALDPRFAQTRRVYSCQAETTGGSAAIVPGSAANLPLPWPNTGQVINVVSWRVSGDWTNMVRERTVLTGIPVNSSGRHAGCGLTAAPDGSLWIGTGDNAIPTNPQSRNSLGGKVLHINANGTPAAGNPYPGSPIYTLGHRNVQGVAVTQGGRVYAIEQGTSTDDELNLLRAGANYGYKPDRAPFIYDESVPMTDPVRVPGAVGAVWKSGSPTIATPALQFLPSSGWGSLGGSVAISAQKGKHLVFVTLNGAGNATVRTTDALQDTYGRLRALALDRDGSLLVSTDNGGSDRILRVRLAA</sequence>
<dbReference type="SUPFAM" id="SSF50952">
    <property type="entry name" value="Soluble quinoprotein glucose dehydrogenase"/>
    <property type="match status" value="1"/>
</dbReference>
<reference evidence="3 4" key="1">
    <citation type="submission" date="2018-11" db="EMBL/GenBank/DDBJ databases">
        <title>Gordonia insulae sp. nov., isolated from an island soil.</title>
        <authorList>
            <person name="Kim Y.S."/>
            <person name="Kim S.B."/>
        </authorList>
    </citation>
    <scope>NUCLEOTIDE SEQUENCE [LARGE SCALE GENOMIC DNA]</scope>
    <source>
        <strain evidence="3 4">MMS17-SY073</strain>
    </source>
</reference>
<dbReference type="Pfam" id="PF07995">
    <property type="entry name" value="GSDH"/>
    <property type="match status" value="1"/>
</dbReference>
<name>A0A3G8JPB0_9ACTN</name>
<feature type="signal peptide" evidence="1">
    <location>
        <begin position="1"/>
        <end position="32"/>
    </location>
</feature>
<feature type="chain" id="PRO_5018101315" evidence="1">
    <location>
        <begin position="33"/>
        <end position="396"/>
    </location>
</feature>
<dbReference type="InterPro" id="IPR011041">
    <property type="entry name" value="Quinoprot_gluc/sorb_DH_b-prop"/>
</dbReference>
<accession>A0A3G8JPB0</accession>
<dbReference type="EC" id="1.1.5.-" evidence="3"/>
<dbReference type="KEGG" id="gom:D7316_03526"/>
<dbReference type="Proteomes" id="UP000271469">
    <property type="component" value="Chromosome"/>
</dbReference>
<dbReference type="InterPro" id="IPR012938">
    <property type="entry name" value="Glc/Sorbosone_DH"/>
</dbReference>
<dbReference type="InterPro" id="IPR011042">
    <property type="entry name" value="6-blade_b-propeller_TolB-like"/>
</dbReference>
<dbReference type="EMBL" id="CP033972">
    <property type="protein sequence ID" value="AZG46921.1"/>
    <property type="molecule type" value="Genomic_DNA"/>
</dbReference>
<gene>
    <name evidence="3" type="primary">yliI_1</name>
    <name evidence="3" type="ORF">D7316_03526</name>
</gene>
<proteinExistence type="predicted"/>
<dbReference type="Gene3D" id="2.120.10.30">
    <property type="entry name" value="TolB, C-terminal domain"/>
    <property type="match status" value="1"/>
</dbReference>
<evidence type="ECO:0000256" key="1">
    <source>
        <dbReference type="SAM" id="SignalP"/>
    </source>
</evidence>
<dbReference type="OrthoDB" id="9770043at2"/>
<dbReference type="PANTHER" id="PTHR19328">
    <property type="entry name" value="HEDGEHOG-INTERACTING PROTEIN"/>
    <property type="match status" value="1"/>
</dbReference>
<dbReference type="RefSeq" id="WP_124711407.1">
    <property type="nucleotide sequence ID" value="NZ_CP033972.1"/>
</dbReference>
<evidence type="ECO:0000259" key="2">
    <source>
        <dbReference type="Pfam" id="PF07995"/>
    </source>
</evidence>
<dbReference type="PANTHER" id="PTHR19328:SF13">
    <property type="entry name" value="HIPL1 PROTEIN"/>
    <property type="match status" value="1"/>
</dbReference>
<keyword evidence="1" id="KW-0732">Signal</keyword>
<keyword evidence="3" id="KW-0560">Oxidoreductase</keyword>
<evidence type="ECO:0000313" key="3">
    <source>
        <dbReference type="EMBL" id="AZG46921.1"/>
    </source>
</evidence>